<name>A0A8S3XXN8_PARAO</name>
<organism evidence="2 3">
    <name type="scientific">Parnassius apollo</name>
    <name type="common">Apollo butterfly</name>
    <name type="synonym">Papilio apollo</name>
    <dbReference type="NCBI Taxonomy" id="110799"/>
    <lineage>
        <taxon>Eukaryota</taxon>
        <taxon>Metazoa</taxon>
        <taxon>Ecdysozoa</taxon>
        <taxon>Arthropoda</taxon>
        <taxon>Hexapoda</taxon>
        <taxon>Insecta</taxon>
        <taxon>Pterygota</taxon>
        <taxon>Neoptera</taxon>
        <taxon>Endopterygota</taxon>
        <taxon>Lepidoptera</taxon>
        <taxon>Glossata</taxon>
        <taxon>Ditrysia</taxon>
        <taxon>Papilionoidea</taxon>
        <taxon>Papilionidae</taxon>
        <taxon>Parnassiinae</taxon>
        <taxon>Parnassini</taxon>
        <taxon>Parnassius</taxon>
        <taxon>Parnassius</taxon>
    </lineage>
</organism>
<comment type="caution">
    <text evidence="2">The sequence shown here is derived from an EMBL/GenBank/DDBJ whole genome shotgun (WGS) entry which is preliminary data.</text>
</comment>
<dbReference type="EMBL" id="CAJQZP010001342">
    <property type="protein sequence ID" value="CAG5040083.1"/>
    <property type="molecule type" value="Genomic_DNA"/>
</dbReference>
<protein>
    <submittedName>
        <fullName evidence="2">(apollo) hypothetical protein</fullName>
    </submittedName>
</protein>
<evidence type="ECO:0000256" key="1">
    <source>
        <dbReference type="SAM" id="SignalP"/>
    </source>
</evidence>
<feature type="chain" id="PRO_5035732109" evidence="1">
    <location>
        <begin position="21"/>
        <end position="192"/>
    </location>
</feature>
<reference evidence="2" key="1">
    <citation type="submission" date="2021-04" db="EMBL/GenBank/DDBJ databases">
        <authorList>
            <person name="Tunstrom K."/>
        </authorList>
    </citation>
    <scope>NUCLEOTIDE SEQUENCE</scope>
</reference>
<evidence type="ECO:0000313" key="3">
    <source>
        <dbReference type="Proteomes" id="UP000691718"/>
    </source>
</evidence>
<evidence type="ECO:0000313" key="2">
    <source>
        <dbReference type="EMBL" id="CAG5040083.1"/>
    </source>
</evidence>
<keyword evidence="1" id="KW-0732">Signal</keyword>
<sequence length="192" mass="21875">MLKNVIFLTAVLSLLNKTMCFYILKPTEAIYTRSSALIFNFQTPLSDQSQAKHEMKLSGYMNEKNNIRKNEMKNTEVNPNNTYEDNGHQSYSDLFNKNVTCDISNDSDINSKKVPKTEIKTNLDLINTENKQEYKTTDKSDTETTTYIEDFTTYDFFNENSTATPVYNEEIPDGDLSNRADVPALVLASMVG</sequence>
<gene>
    <name evidence="2" type="ORF">PAPOLLO_LOCUS21804</name>
</gene>
<dbReference type="Proteomes" id="UP000691718">
    <property type="component" value="Unassembled WGS sequence"/>
</dbReference>
<dbReference type="AlphaFoldDB" id="A0A8S3XXN8"/>
<feature type="signal peptide" evidence="1">
    <location>
        <begin position="1"/>
        <end position="20"/>
    </location>
</feature>
<proteinExistence type="predicted"/>
<keyword evidence="3" id="KW-1185">Reference proteome</keyword>
<accession>A0A8S3XXN8</accession>